<dbReference type="GeneID" id="93373173"/>
<gene>
    <name evidence="2" type="ORF">NS506_02433</name>
</gene>
<sequence>MNNDNSCPNCRQIDSVQSMPAIAATGMSTVQGASTYAGVGIGPSGTVVPVIGSARSTSAQTTALAAATRPAPPTSSVTGPATCGVLLLIAALVMLAIAGAAVSLGTPPEQSTPPVGDWLVLGGLMAMPFALPSLAAFLVLTHRSRNNARIARGLPAASALWSAAFYCHRCGLCYWPQPVEGGTADGQLLLPNQFQQVVWNAGGYGFGGQR</sequence>
<evidence type="ECO:0000313" key="2">
    <source>
        <dbReference type="EMBL" id="APA96497.1"/>
    </source>
</evidence>
<dbReference type="RefSeq" id="WP_143161216.1">
    <property type="nucleotide sequence ID" value="NZ_AP017900.1"/>
</dbReference>
<evidence type="ECO:0000313" key="3">
    <source>
        <dbReference type="Proteomes" id="UP000180166"/>
    </source>
</evidence>
<name>A0ABC8AQU8_9NOCA</name>
<feature type="transmembrane region" description="Helical" evidence="1">
    <location>
        <begin position="118"/>
        <end position="140"/>
    </location>
</feature>
<protein>
    <submittedName>
        <fullName evidence="2">Uncharacterized protein</fullName>
    </submittedName>
</protein>
<dbReference type="Proteomes" id="UP000180166">
    <property type="component" value="Chromosome"/>
</dbReference>
<keyword evidence="1" id="KW-1133">Transmembrane helix</keyword>
<keyword evidence="1" id="KW-0812">Transmembrane</keyword>
<dbReference type="EMBL" id="CP017839">
    <property type="protein sequence ID" value="APA96497.1"/>
    <property type="molecule type" value="Genomic_DNA"/>
</dbReference>
<keyword evidence="1" id="KW-0472">Membrane</keyword>
<dbReference type="KEGG" id="nsr:NS506_02433"/>
<proteinExistence type="predicted"/>
<evidence type="ECO:0000256" key="1">
    <source>
        <dbReference type="SAM" id="Phobius"/>
    </source>
</evidence>
<feature type="transmembrane region" description="Helical" evidence="1">
    <location>
        <begin position="85"/>
        <end position="106"/>
    </location>
</feature>
<accession>A0ABC8AQU8</accession>
<reference evidence="2 3" key="1">
    <citation type="submission" date="2016-10" db="EMBL/GenBank/DDBJ databases">
        <title>Genome sequence of Nocardia seriolae strain EM150506, isolated from Anguila japonica.</title>
        <authorList>
            <person name="Han H.-J."/>
        </authorList>
    </citation>
    <scope>NUCLEOTIDE SEQUENCE [LARGE SCALE GENOMIC DNA]</scope>
    <source>
        <strain evidence="2 3">EM150506</strain>
    </source>
</reference>
<organism evidence="2 3">
    <name type="scientific">Nocardia seriolae</name>
    <dbReference type="NCBI Taxonomy" id="37332"/>
    <lineage>
        <taxon>Bacteria</taxon>
        <taxon>Bacillati</taxon>
        <taxon>Actinomycetota</taxon>
        <taxon>Actinomycetes</taxon>
        <taxon>Mycobacteriales</taxon>
        <taxon>Nocardiaceae</taxon>
        <taxon>Nocardia</taxon>
    </lineage>
</organism>
<dbReference type="AlphaFoldDB" id="A0ABC8AQU8"/>